<protein>
    <recommendedName>
        <fullName evidence="1">RiboL-PSP-HEPN domain-containing protein</fullName>
    </recommendedName>
</protein>
<organism evidence="2 3">
    <name type="scientific">Stenotrophomonas maltophilia</name>
    <name type="common">Pseudomonas maltophilia</name>
    <name type="synonym">Xanthomonas maltophilia</name>
    <dbReference type="NCBI Taxonomy" id="40324"/>
    <lineage>
        <taxon>Bacteria</taxon>
        <taxon>Pseudomonadati</taxon>
        <taxon>Pseudomonadota</taxon>
        <taxon>Gammaproteobacteria</taxon>
        <taxon>Lysobacterales</taxon>
        <taxon>Lysobacteraceae</taxon>
        <taxon>Stenotrophomonas</taxon>
        <taxon>Stenotrophomonas maltophilia group</taxon>
    </lineage>
</organism>
<dbReference type="Pfam" id="PF18735">
    <property type="entry name" value="HEPN_RiboL-PSP"/>
    <property type="match status" value="1"/>
</dbReference>
<evidence type="ECO:0000259" key="1">
    <source>
        <dbReference type="Pfam" id="PF18735"/>
    </source>
</evidence>
<evidence type="ECO:0000313" key="3">
    <source>
        <dbReference type="Proteomes" id="UP000249614"/>
    </source>
</evidence>
<dbReference type="InterPro" id="IPR041519">
    <property type="entry name" value="HEPN_RiboL-PSP"/>
</dbReference>
<accession>A0A2W6IE28</accession>
<dbReference type="AlphaFoldDB" id="A0A2W6IE28"/>
<dbReference type="EMBL" id="LXXM01000124">
    <property type="protein sequence ID" value="PZS93374.1"/>
    <property type="molecule type" value="Genomic_DNA"/>
</dbReference>
<dbReference type="RefSeq" id="WP_111112122.1">
    <property type="nucleotide sequence ID" value="NZ_LXXM01000124.1"/>
</dbReference>
<gene>
    <name evidence="2" type="ORF">A7X83_06155</name>
</gene>
<reference evidence="2 3" key="1">
    <citation type="submission" date="2016-05" db="EMBL/GenBank/DDBJ databases">
        <authorList>
            <person name="Lavstsen T."/>
            <person name="Jespersen J.S."/>
        </authorList>
    </citation>
    <scope>NUCLEOTIDE SEQUENCE [LARGE SCALE GENOMIC DNA]</scope>
    <source>
        <strain evidence="2 3">SM-5815</strain>
    </source>
</reference>
<feature type="domain" description="RiboL-PSP-HEPN" evidence="1">
    <location>
        <begin position="13"/>
        <end position="176"/>
    </location>
</feature>
<dbReference type="Proteomes" id="UP000249614">
    <property type="component" value="Unassembled WGS sequence"/>
</dbReference>
<proteinExistence type="predicted"/>
<comment type="caution">
    <text evidence="2">The sequence shown here is derived from an EMBL/GenBank/DDBJ whole genome shotgun (WGS) entry which is preliminary data.</text>
</comment>
<evidence type="ECO:0000313" key="2">
    <source>
        <dbReference type="EMBL" id="PZS93374.1"/>
    </source>
</evidence>
<name>A0A2W6IE28_STEMA</name>
<sequence length="184" mass="20590">MPSKASLTFDHALQDAVDLVNHFDKLNTQPPPPENEVLKRASLVMALAALETYFEDRLVEAVETVAGTGEGHLPQFMRDSLANDLKYFHTPSTDRVRPLYQKYLGFDITDGWKWNNMEPSAARNELNKLAKKRGDIAHRSGRPANGVPAKHAVSRDDLRKHIHFIRQLVVATDAVLAKADRTPG</sequence>